<evidence type="ECO:0000313" key="2">
    <source>
        <dbReference type="EMBL" id="CRZ05595.1"/>
    </source>
</evidence>
<proteinExistence type="predicted"/>
<feature type="compositionally biased region" description="Polar residues" evidence="1">
    <location>
        <begin position="30"/>
        <end position="45"/>
    </location>
</feature>
<protein>
    <submittedName>
        <fullName evidence="2">Uncharacterized protein</fullName>
    </submittedName>
</protein>
<feature type="non-terminal residue" evidence="2">
    <location>
        <position position="1"/>
    </location>
</feature>
<feature type="compositionally biased region" description="Polar residues" evidence="1">
    <location>
        <begin position="64"/>
        <end position="82"/>
    </location>
</feature>
<sequence>FNIEARRCYTGARTRYKRIGTHCGRGCRTGSKSSSPLQQMQSEQPTIEKHELMDGQSLDDISQRNDTIPTISKSSSTLGNDSSSEHRPCSITKLSSAEVTSDPYYPNGNVKCQTAIADGFNAKDAAAAGWALIIYGHNTRNDGTTIHNKRCLGVYVCPFVGCSYTERPRLPRKFRAKTAHPRPCTETCPRHFRPAHRSSLRCHIVAFVIMPRLILFVLIKRVERNYHRSSEWGRRSN</sequence>
<name>A0A0H5QUL7_9EUKA</name>
<feature type="region of interest" description="Disordered" evidence="1">
    <location>
        <begin position="25"/>
        <end position="88"/>
    </location>
</feature>
<dbReference type="EMBL" id="HACM01005153">
    <property type="protein sequence ID" value="CRZ05595.1"/>
    <property type="molecule type" value="Transcribed_RNA"/>
</dbReference>
<dbReference type="AlphaFoldDB" id="A0A0H5QUL7"/>
<accession>A0A0H5QUL7</accession>
<organism evidence="2">
    <name type="scientific">Spongospora subterranea</name>
    <dbReference type="NCBI Taxonomy" id="70186"/>
    <lineage>
        <taxon>Eukaryota</taxon>
        <taxon>Sar</taxon>
        <taxon>Rhizaria</taxon>
        <taxon>Endomyxa</taxon>
        <taxon>Phytomyxea</taxon>
        <taxon>Plasmodiophorida</taxon>
        <taxon>Plasmodiophoridae</taxon>
        <taxon>Spongospora</taxon>
    </lineage>
</organism>
<evidence type="ECO:0000256" key="1">
    <source>
        <dbReference type="SAM" id="MobiDB-lite"/>
    </source>
</evidence>
<reference evidence="2" key="1">
    <citation type="submission" date="2015-04" db="EMBL/GenBank/DDBJ databases">
        <title>The genome sequence of the plant pathogenic Rhizarian Plasmodiophora brassicae reveals insights in its biotrophic life cycle and the origin of chitin synthesis.</title>
        <authorList>
            <person name="Schwelm A."/>
            <person name="Fogelqvist J."/>
            <person name="Knaust A."/>
            <person name="Julke S."/>
            <person name="Lilja T."/>
            <person name="Dhandapani V."/>
            <person name="Bonilla-Rosso G."/>
            <person name="Karlsson M."/>
            <person name="Shevchenko A."/>
            <person name="Choi S.R."/>
            <person name="Kim H.G."/>
            <person name="Park J.Y."/>
            <person name="Lim Y.P."/>
            <person name="Ludwig-Muller J."/>
            <person name="Dixelius C."/>
        </authorList>
    </citation>
    <scope>NUCLEOTIDE SEQUENCE</scope>
    <source>
        <tissue evidence="2">Potato root galls</tissue>
    </source>
</reference>